<reference evidence="5" key="1">
    <citation type="journal article" date="2008" name="Nat. Genet.">
        <title>The Pristionchus pacificus genome provides a unique perspective on nematode lifestyle and parasitism.</title>
        <authorList>
            <person name="Dieterich C."/>
            <person name="Clifton S.W."/>
            <person name="Schuster L.N."/>
            <person name="Chinwalla A."/>
            <person name="Delehaunty K."/>
            <person name="Dinkelacker I."/>
            <person name="Fulton L."/>
            <person name="Fulton R."/>
            <person name="Godfrey J."/>
            <person name="Minx P."/>
            <person name="Mitreva M."/>
            <person name="Roeseler W."/>
            <person name="Tian H."/>
            <person name="Witte H."/>
            <person name="Yang S.P."/>
            <person name="Wilson R.K."/>
            <person name="Sommer R.J."/>
        </authorList>
    </citation>
    <scope>NUCLEOTIDE SEQUENCE [LARGE SCALE GENOMIC DNA]</scope>
    <source>
        <strain evidence="5">PS312</strain>
    </source>
</reference>
<dbReference type="PANTHER" id="PTHR31562">
    <property type="entry name" value="PROTEIN CBG18972"/>
    <property type="match status" value="1"/>
</dbReference>
<dbReference type="SMART" id="SM00543">
    <property type="entry name" value="MIF4G"/>
    <property type="match status" value="2"/>
</dbReference>
<dbReference type="InterPro" id="IPR003890">
    <property type="entry name" value="MIF4G-like_typ-3"/>
</dbReference>
<feature type="region of interest" description="Disordered" evidence="2">
    <location>
        <begin position="78"/>
        <end position="101"/>
    </location>
</feature>
<dbReference type="Gene3D" id="3.90.550.10">
    <property type="entry name" value="Spore Coat Polysaccharide Biosynthesis Protein SpsA, Chain A"/>
    <property type="match status" value="1"/>
</dbReference>
<dbReference type="InterPro" id="IPR013083">
    <property type="entry name" value="Znf_RING/FYVE/PHD"/>
</dbReference>
<proteinExistence type="predicted"/>
<sequence>MNLRLPASLFTLQLLAAHSPLRKMRSKQVQHGVAGIAVFLSLLMLYSAFRGWSTPGVAASLSEPKPLHPKAAAVATVKDAVKDRKGPPEPEPLGSDAHEEADTLPPFKPSALGQPYYVYPKARTNTSISVTIVIVVTVGTKMAAFATALNSVQCYAALHGYTVAVDFDDKFKECAVHKDKFFRRHCHTHRLMQTEINEGDWALFIDGDVGVVNPKHLIEEYMEEGYEIYLFDRFYNWEYAALSYLVKNNKRGRGWVEEFSRFEFKLPSSFHGTDNGALHPFLMHYLVPETRDEKTRSRTAALCLSLWKRSGGYEDLFGMQACTRMVIGERTHFPEHKVKIYQKGEGWAHDLWIFHSHWATDDFMMHSLKEENFKPFPADDAGQKRCRDSLLNYEPNDACHVVFPVLRKLNVDKCKAGTEGWLMEGRLQIDNETRKKIYDKMAYRVLKQQMELVGKTAGKIEHKTFKQIIREPLFKIEDVRLIFDKLDSTTEESVTREFLDLKVYLSQEAMKVVYIIFENINERPTLHEHYARLCFRQVEDELINNKGKSKFKCHLSLCAERLSDPTCYMNLTYNRALFIGHLYLQDLVDFTVMIKLIEYLTKSASLISAECQGYHADDESLQTAVRLLELVGRALHAETQLQLQPKTARLPSPARKNSAPAPFSVDTVLCALETASTCVNSATRTMIIQLREVNNNGWIQKDLIDLSSEGPSQLGIVVSNKEAIKPPKYNFVEDLMVVEELGDGSPNDAKFWKIKFEESEKKLKEMEKKYRQLLMMLEEMGERDGPSEWKGVLLYKMIHSKLQRGNMKGKRVKLIKFMDEEDEKELLLRKTRALFGKVTPTTEDQLTREFLHYHVHTSPALEEVVSIIFEQALEQPDLGDLYARMCARQVKKELSSNDNVSPFSGILLARAEEPLDGKEEKEWQLEIHAETDEKKREDKQNELSEAQLKFRQRKIGYYSFLGHLRLQSLIPIRIIIACVWHLLKTVTERPKEEEKHRADEYSIECAVVLLEIVGQRIHEKAAEAASIPALKANRELLLVHLDRTFATLEEAVELVSEGLSERITTLIELRTNGWVVPKKAKEGERKGKEDLKKSFERKIDDNQNVDDGEISYMEDEASSVQSFSPELHKALLENAQLRMAVGDMQSYMETVRLALEEAIRTMKSLEAKNKAILEIVGNTLKIFYICFMFAKMMHGYLSLAVTLFNSLVSSARSTLNRSTLVSNVFVFLLAGLIMTSQLIVDEAANKELTSKVRAIFHNLNNETEAALTTEFLGLNVYLYPLAIEDVVVIIIEKASEQPDLCEMYARLCLKQVTHEAEANNGSSRFKKALALRVQMSTDETLAEKEFAAKVEVWNQSTLIIRSKTPSVARVRRCEVNNWEMLNHFAIQSAKDQMEKEQHQIELLRVKYEINKRRFAAAQFLGHLFLLGFIPTGVILKWTMELLDSVMNKPKENEGHELDEASIARAVALFETIGGHIHESNLRVAEENAAAVAAKSHQRRMEFPLDVVISTMEKAQSTVGPVLRERIGRLLSMSASGWVASEVVVDDKADIRRAVAEVQEAMEAMRTAMAVLEEKNKALLALISWLLLQFTKPSICFAPNSVYFIYQLRISAYTNFLLSTMDKPACYRLCTARLEAGWGQICMACRDYVNTIADAVKQRGRERAQLYLREMGEERPEPATGEAMRQRELEDSKRRIEEKKVNIEGAVQVDQQRDSLNLAYDRACPICCMKNPLKRVAYTCGHIVCEPCAEIQKLRKGSICLVCRKSCPFFRLYEHEGVEPEEKNTTAPSTAITPTSEKASEMKRSCVQIDDCSVQKEKTDEQVEPVKKRRKCKNGV</sequence>
<gene>
    <name evidence="4" type="primary">WBGene00106585</name>
</gene>
<dbReference type="InterPro" id="IPR004988">
    <property type="entry name" value="DUF273"/>
</dbReference>
<feature type="coiled-coil region" evidence="1">
    <location>
        <begin position="1547"/>
        <end position="1581"/>
    </location>
</feature>
<dbReference type="PROSITE" id="PS00518">
    <property type="entry name" value="ZF_RING_1"/>
    <property type="match status" value="1"/>
</dbReference>
<feature type="transmembrane region" description="Helical" evidence="3">
    <location>
        <begin position="1182"/>
        <end position="1208"/>
    </location>
</feature>
<dbReference type="InterPro" id="IPR016024">
    <property type="entry name" value="ARM-type_fold"/>
</dbReference>
<dbReference type="GO" id="GO:0003723">
    <property type="term" value="F:RNA binding"/>
    <property type="evidence" value="ECO:0007669"/>
    <property type="project" value="InterPro"/>
</dbReference>
<dbReference type="Pfam" id="PF03314">
    <property type="entry name" value="DUF273"/>
    <property type="match status" value="1"/>
</dbReference>
<keyword evidence="3" id="KW-1133">Transmembrane helix</keyword>
<dbReference type="Proteomes" id="UP000005239">
    <property type="component" value="Unassembled WGS sequence"/>
</dbReference>
<reference evidence="4" key="2">
    <citation type="submission" date="2022-06" db="UniProtKB">
        <authorList>
            <consortium name="EnsemblMetazoa"/>
        </authorList>
    </citation>
    <scope>IDENTIFICATION</scope>
    <source>
        <strain evidence="4">PS312</strain>
    </source>
</reference>
<dbReference type="Pfam" id="PF02854">
    <property type="entry name" value="MIF4G"/>
    <property type="match status" value="2"/>
</dbReference>
<keyword evidence="5" id="KW-1185">Reference proteome</keyword>
<feature type="compositionally biased region" description="Low complexity" evidence="2">
    <location>
        <begin position="1784"/>
        <end position="1795"/>
    </location>
</feature>
<dbReference type="PROSITE" id="PS50089">
    <property type="entry name" value="ZF_RING_2"/>
    <property type="match status" value="1"/>
</dbReference>
<dbReference type="Gene3D" id="1.25.40.180">
    <property type="match status" value="4"/>
</dbReference>
<organism evidence="4 5">
    <name type="scientific">Pristionchus pacificus</name>
    <name type="common">Parasitic nematode worm</name>
    <dbReference type="NCBI Taxonomy" id="54126"/>
    <lineage>
        <taxon>Eukaryota</taxon>
        <taxon>Metazoa</taxon>
        <taxon>Ecdysozoa</taxon>
        <taxon>Nematoda</taxon>
        <taxon>Chromadorea</taxon>
        <taxon>Rhabditida</taxon>
        <taxon>Rhabditina</taxon>
        <taxon>Diplogasteromorpha</taxon>
        <taxon>Diplogasteroidea</taxon>
        <taxon>Neodiplogasteridae</taxon>
        <taxon>Pristionchus</taxon>
    </lineage>
</organism>
<dbReference type="Gene3D" id="3.30.40.10">
    <property type="entry name" value="Zinc/RING finger domain, C3HC4 (zinc finger)"/>
    <property type="match status" value="1"/>
</dbReference>
<keyword evidence="1" id="KW-0175">Coiled coil</keyword>
<feature type="region of interest" description="Disordered" evidence="2">
    <location>
        <begin position="1778"/>
        <end position="1801"/>
    </location>
</feature>
<keyword evidence="3" id="KW-0472">Membrane</keyword>
<feature type="coiled-coil region" evidence="1">
    <location>
        <begin position="749"/>
        <end position="783"/>
    </location>
</feature>
<dbReference type="SUPFAM" id="SSF48371">
    <property type="entry name" value="ARM repeat"/>
    <property type="match status" value="3"/>
</dbReference>
<feature type="transmembrane region" description="Helical" evidence="3">
    <location>
        <begin position="32"/>
        <end position="49"/>
    </location>
</feature>
<evidence type="ECO:0000256" key="1">
    <source>
        <dbReference type="SAM" id="Coils"/>
    </source>
</evidence>
<feature type="transmembrane region" description="Helical" evidence="3">
    <location>
        <begin position="1220"/>
        <end position="1240"/>
    </location>
</feature>
<name>A0A2A6BQM5_PRIPA</name>
<keyword evidence="3" id="KW-0812">Transmembrane</keyword>
<accession>A0A8R1YGS4</accession>
<evidence type="ECO:0000313" key="5">
    <source>
        <dbReference type="Proteomes" id="UP000005239"/>
    </source>
</evidence>
<protein>
    <submittedName>
        <fullName evidence="4">RING-type domain-containing protein</fullName>
    </submittedName>
</protein>
<evidence type="ECO:0000256" key="3">
    <source>
        <dbReference type="SAM" id="Phobius"/>
    </source>
</evidence>
<dbReference type="InterPro" id="IPR017907">
    <property type="entry name" value="Znf_RING_CS"/>
</dbReference>
<dbReference type="EnsemblMetazoa" id="PPA17031.1">
    <property type="protein sequence ID" value="PPA17031.1"/>
    <property type="gene ID" value="WBGene00106585"/>
</dbReference>
<feature type="coiled-coil region" evidence="1">
    <location>
        <begin position="1148"/>
        <end position="1175"/>
    </location>
</feature>
<dbReference type="PANTHER" id="PTHR31562:SF9">
    <property type="entry name" value="GLYCOSYLTRANSFERASE FAMILY 8 PROTEIN"/>
    <property type="match status" value="1"/>
</dbReference>
<feature type="compositionally biased region" description="Basic and acidic residues" evidence="2">
    <location>
        <begin position="79"/>
        <end position="88"/>
    </location>
</feature>
<evidence type="ECO:0000313" key="4">
    <source>
        <dbReference type="EnsemblMetazoa" id="PPA17031.1"/>
    </source>
</evidence>
<accession>A0A2A6BQM5</accession>
<evidence type="ECO:0000256" key="2">
    <source>
        <dbReference type="SAM" id="MobiDB-lite"/>
    </source>
</evidence>
<dbReference type="InterPro" id="IPR001841">
    <property type="entry name" value="Znf_RING"/>
</dbReference>
<dbReference type="InterPro" id="IPR029044">
    <property type="entry name" value="Nucleotide-diphossugar_trans"/>
</dbReference>